<dbReference type="AlphaFoldDB" id="A0A6A5X985"/>
<organism evidence="3 4">
    <name type="scientific">Aaosphaeria arxii CBS 175.79</name>
    <dbReference type="NCBI Taxonomy" id="1450172"/>
    <lineage>
        <taxon>Eukaryota</taxon>
        <taxon>Fungi</taxon>
        <taxon>Dikarya</taxon>
        <taxon>Ascomycota</taxon>
        <taxon>Pezizomycotina</taxon>
        <taxon>Dothideomycetes</taxon>
        <taxon>Pleosporomycetidae</taxon>
        <taxon>Pleosporales</taxon>
        <taxon>Pleosporales incertae sedis</taxon>
        <taxon>Aaosphaeria</taxon>
    </lineage>
</organism>
<dbReference type="PANTHER" id="PTHR10622">
    <property type="entry name" value="HET DOMAIN-CONTAINING PROTEIN"/>
    <property type="match status" value="1"/>
</dbReference>
<gene>
    <name evidence="3" type="ORF">BU24DRAFT_428396</name>
</gene>
<dbReference type="Pfam" id="PF06985">
    <property type="entry name" value="HET"/>
    <property type="match status" value="1"/>
</dbReference>
<dbReference type="Pfam" id="PF26640">
    <property type="entry name" value="DUF8212"/>
    <property type="match status" value="1"/>
</dbReference>
<dbReference type="InterPro" id="IPR010730">
    <property type="entry name" value="HET"/>
</dbReference>
<evidence type="ECO:0000259" key="1">
    <source>
        <dbReference type="Pfam" id="PF06985"/>
    </source>
</evidence>
<dbReference type="EMBL" id="ML978078">
    <property type="protein sequence ID" value="KAF2009503.1"/>
    <property type="molecule type" value="Genomic_DNA"/>
</dbReference>
<protein>
    <submittedName>
        <fullName evidence="3">HET-domain-containing protein</fullName>
    </submittedName>
</protein>
<feature type="domain" description="Heterokaryon incompatibility" evidence="1">
    <location>
        <begin position="22"/>
        <end position="109"/>
    </location>
</feature>
<accession>A0A6A5X985</accession>
<sequence length="661" mass="74583">MRLLRTSTIEVEEFIGREIPEYVILSHTWQEEECTLQDVQSGAAKGKKGYTKIVKCCEKAAEDGYSYCWVDTCCIDKTSSAELSEAINSMYQYYKNARICYAYLADFDAAFDSLSVMEDYRGFTKSRWWTRGWTLQELIAPPIVEFYTANWVEIGTKLSLQEQITEITGIDEGVLRDVDPLRRNVAVRMSWAAHRVTSRIEDRAYCLMGIFGVNMPLLYGEGNRAFSRLQEEILKVREDYSLFAWSPVLFSSPMNPQKVSKGMLADSPSDFVDSRDHWTNRSLSKSANSQWSFRDLSKNCSSLLTPSKDHEPPYLTSRGLRISLPVVERQNRQVNACITLLRPENHEKMMLCMTLHRLGPKSEQYIRRIGADLTLSPISSSGSFKYRSIYVIQPPVRSDIPRPISSPSGAPSLLLVKMKVIPGDHLVCHWSSWINMESVLRARFGTSSSDSSLADSASGVSKQGGGVYKHRLNKIVDATMHFNCEDILKFAFNNPPELCWFSDADKSRSHLTTGVRGILCFGEREHPHSSFLIQIGLFDDRPLCNVLQNFPKPPEGETLAPTEEMSSSLILGTLSRDRVIFHGKRSEADHPDLPDIETTVSIRRMATSSEGIQRFMLSITQKSVPFQPASQRRVPTIGSVDSWEDLTSGTTSALDSMFLGR</sequence>
<evidence type="ECO:0000313" key="4">
    <source>
        <dbReference type="Proteomes" id="UP000799778"/>
    </source>
</evidence>
<dbReference type="PANTHER" id="PTHR10622:SF10">
    <property type="entry name" value="HET DOMAIN-CONTAINING PROTEIN"/>
    <property type="match status" value="1"/>
</dbReference>
<proteinExistence type="predicted"/>
<evidence type="ECO:0000259" key="2">
    <source>
        <dbReference type="Pfam" id="PF26640"/>
    </source>
</evidence>
<dbReference type="Proteomes" id="UP000799778">
    <property type="component" value="Unassembled WGS sequence"/>
</dbReference>
<dbReference type="InterPro" id="IPR058525">
    <property type="entry name" value="DUF8212"/>
</dbReference>
<dbReference type="GeneID" id="54286870"/>
<feature type="domain" description="DUF8212" evidence="2">
    <location>
        <begin position="224"/>
        <end position="330"/>
    </location>
</feature>
<name>A0A6A5X985_9PLEO</name>
<reference evidence="3" key="1">
    <citation type="journal article" date="2020" name="Stud. Mycol.">
        <title>101 Dothideomycetes genomes: a test case for predicting lifestyles and emergence of pathogens.</title>
        <authorList>
            <person name="Haridas S."/>
            <person name="Albert R."/>
            <person name="Binder M."/>
            <person name="Bloem J."/>
            <person name="Labutti K."/>
            <person name="Salamov A."/>
            <person name="Andreopoulos B."/>
            <person name="Baker S."/>
            <person name="Barry K."/>
            <person name="Bills G."/>
            <person name="Bluhm B."/>
            <person name="Cannon C."/>
            <person name="Castanera R."/>
            <person name="Culley D."/>
            <person name="Daum C."/>
            <person name="Ezra D."/>
            <person name="Gonzalez J."/>
            <person name="Henrissat B."/>
            <person name="Kuo A."/>
            <person name="Liang C."/>
            <person name="Lipzen A."/>
            <person name="Lutzoni F."/>
            <person name="Magnuson J."/>
            <person name="Mondo S."/>
            <person name="Nolan M."/>
            <person name="Ohm R."/>
            <person name="Pangilinan J."/>
            <person name="Park H.-J."/>
            <person name="Ramirez L."/>
            <person name="Alfaro M."/>
            <person name="Sun H."/>
            <person name="Tritt A."/>
            <person name="Yoshinaga Y."/>
            <person name="Zwiers L.-H."/>
            <person name="Turgeon B."/>
            <person name="Goodwin S."/>
            <person name="Spatafora J."/>
            <person name="Crous P."/>
            <person name="Grigoriev I."/>
        </authorList>
    </citation>
    <scope>NUCLEOTIDE SEQUENCE</scope>
    <source>
        <strain evidence="3">CBS 175.79</strain>
    </source>
</reference>
<evidence type="ECO:0000313" key="3">
    <source>
        <dbReference type="EMBL" id="KAF2009503.1"/>
    </source>
</evidence>
<dbReference type="OrthoDB" id="3793045at2759"/>
<keyword evidence="4" id="KW-1185">Reference proteome</keyword>
<dbReference type="RefSeq" id="XP_033377842.1">
    <property type="nucleotide sequence ID" value="XM_033529473.1"/>
</dbReference>